<gene>
    <name evidence="2" type="primary">nap_1</name>
    <name evidence="2" type="ORF">V144x_12520</name>
</gene>
<dbReference type="GO" id="GO:0016020">
    <property type="term" value="C:membrane"/>
    <property type="evidence" value="ECO:0007669"/>
    <property type="project" value="TreeGrafter"/>
</dbReference>
<evidence type="ECO:0000259" key="1">
    <source>
        <dbReference type="Pfam" id="PF12697"/>
    </source>
</evidence>
<dbReference type="RefSeq" id="WP_144982876.1">
    <property type="nucleotide sequence ID" value="NZ_CP037920.1"/>
</dbReference>
<dbReference type="GO" id="GO:0106435">
    <property type="term" value="F:carboxylesterase activity"/>
    <property type="evidence" value="ECO:0007669"/>
    <property type="project" value="UniProtKB-EC"/>
</dbReference>
<dbReference type="InterPro" id="IPR050266">
    <property type="entry name" value="AB_hydrolase_sf"/>
</dbReference>
<dbReference type="InterPro" id="IPR000073">
    <property type="entry name" value="AB_hydrolase_1"/>
</dbReference>
<organism evidence="2 3">
    <name type="scientific">Gimesia aquarii</name>
    <dbReference type="NCBI Taxonomy" id="2527964"/>
    <lineage>
        <taxon>Bacteria</taxon>
        <taxon>Pseudomonadati</taxon>
        <taxon>Planctomycetota</taxon>
        <taxon>Planctomycetia</taxon>
        <taxon>Planctomycetales</taxon>
        <taxon>Planctomycetaceae</taxon>
        <taxon>Gimesia</taxon>
    </lineage>
</organism>
<dbReference type="SUPFAM" id="SSF53474">
    <property type="entry name" value="alpha/beta-Hydrolases"/>
    <property type="match status" value="1"/>
</dbReference>
<accession>A0A517VS13</accession>
<sequence length="312" mass="35046">MKQVKLAKSDDGFRILNEWHDRFESRLSFETRTERVNTSFGFTDVMITGPEESQDSSPIVILHGATAGAPFALGELQDLPGRQRFYTVNIPGQSTRAEQVRLDFGTDEYSRWLCEVFDQLSIERATVCGVSWGGSVALQLAKYNPDRISGLILVVPGSIVRGPVLKGIWEIGLPMLRFKLFPTQKNCDRAVHKIFTTSDEYWSPYITDAMRYWNVDFSVPPLVSKNDMSSLNAPVFVIAADKDLSFPGEPLIARSYSLFPNLVGAHLLKNSHHCPSFDSDDRRRFTQIFESALESIRAASPSAFCVQSETKH</sequence>
<name>A0A517VS13_9PLAN</name>
<keyword evidence="2" id="KW-0378">Hydrolase</keyword>
<dbReference type="AlphaFoldDB" id="A0A517VS13"/>
<proteinExistence type="predicted"/>
<dbReference type="Gene3D" id="3.40.50.1820">
    <property type="entry name" value="alpha/beta hydrolase"/>
    <property type="match status" value="1"/>
</dbReference>
<reference evidence="2 3" key="1">
    <citation type="submission" date="2019-03" db="EMBL/GenBank/DDBJ databases">
        <title>Deep-cultivation of Planctomycetes and their phenomic and genomic characterization uncovers novel biology.</title>
        <authorList>
            <person name="Wiegand S."/>
            <person name="Jogler M."/>
            <person name="Boedeker C."/>
            <person name="Pinto D."/>
            <person name="Vollmers J."/>
            <person name="Rivas-Marin E."/>
            <person name="Kohn T."/>
            <person name="Peeters S.H."/>
            <person name="Heuer A."/>
            <person name="Rast P."/>
            <person name="Oberbeckmann S."/>
            <person name="Bunk B."/>
            <person name="Jeske O."/>
            <person name="Meyerdierks A."/>
            <person name="Storesund J.E."/>
            <person name="Kallscheuer N."/>
            <person name="Luecker S."/>
            <person name="Lage O.M."/>
            <person name="Pohl T."/>
            <person name="Merkel B.J."/>
            <person name="Hornburger P."/>
            <person name="Mueller R.-W."/>
            <person name="Bruemmer F."/>
            <person name="Labrenz M."/>
            <person name="Spormann A.M."/>
            <person name="Op den Camp H."/>
            <person name="Overmann J."/>
            <person name="Amann R."/>
            <person name="Jetten M.S.M."/>
            <person name="Mascher T."/>
            <person name="Medema M.H."/>
            <person name="Devos D.P."/>
            <person name="Kaster A.-K."/>
            <person name="Ovreas L."/>
            <person name="Rohde M."/>
            <person name="Galperin M.Y."/>
            <person name="Jogler C."/>
        </authorList>
    </citation>
    <scope>NUCLEOTIDE SEQUENCE [LARGE SCALE GENOMIC DNA]</scope>
    <source>
        <strain evidence="2 3">V144</strain>
    </source>
</reference>
<dbReference type="InterPro" id="IPR029058">
    <property type="entry name" value="AB_hydrolase_fold"/>
</dbReference>
<dbReference type="Proteomes" id="UP000318704">
    <property type="component" value="Chromosome"/>
</dbReference>
<evidence type="ECO:0000313" key="3">
    <source>
        <dbReference type="Proteomes" id="UP000318704"/>
    </source>
</evidence>
<feature type="domain" description="AB hydrolase-1" evidence="1">
    <location>
        <begin position="59"/>
        <end position="281"/>
    </location>
</feature>
<evidence type="ECO:0000313" key="2">
    <source>
        <dbReference type="EMBL" id="QDT95805.1"/>
    </source>
</evidence>
<dbReference type="Pfam" id="PF12697">
    <property type="entry name" value="Abhydrolase_6"/>
    <property type="match status" value="1"/>
</dbReference>
<dbReference type="EC" id="3.1.1.1" evidence="2"/>
<dbReference type="PANTHER" id="PTHR43798">
    <property type="entry name" value="MONOACYLGLYCEROL LIPASE"/>
    <property type="match status" value="1"/>
</dbReference>
<protein>
    <submittedName>
        <fullName evidence="2">Putative carboxylesterase nap</fullName>
        <ecNumber evidence="2">3.1.1.1</ecNumber>
    </submittedName>
</protein>
<dbReference type="KEGG" id="gaw:V144x_12520"/>
<dbReference type="PANTHER" id="PTHR43798:SF33">
    <property type="entry name" value="HYDROLASE, PUTATIVE (AFU_ORTHOLOGUE AFUA_2G14860)-RELATED"/>
    <property type="match status" value="1"/>
</dbReference>
<dbReference type="EMBL" id="CP037920">
    <property type="protein sequence ID" value="QDT95805.1"/>
    <property type="molecule type" value="Genomic_DNA"/>
</dbReference>